<accession>A0A0H3IZY1</accession>
<dbReference type="InterPro" id="IPR013131">
    <property type="entry name" value="Mannitol_DH_N"/>
</dbReference>
<dbReference type="CDD" id="cd07505">
    <property type="entry name" value="HAD_BPGM-like"/>
    <property type="match status" value="1"/>
</dbReference>
<evidence type="ECO:0000313" key="7">
    <source>
        <dbReference type="Proteomes" id="UP000028042"/>
    </source>
</evidence>
<dbReference type="Pfam" id="PF08125">
    <property type="entry name" value="Mannitol_dh_C"/>
    <property type="match status" value="1"/>
</dbReference>
<evidence type="ECO:0000313" key="5">
    <source>
        <dbReference type="EMBL" id="AJA50597.1"/>
    </source>
</evidence>
<dbReference type="InterPro" id="IPR008927">
    <property type="entry name" value="6-PGluconate_DH-like_C_sf"/>
</dbReference>
<dbReference type="Pfam" id="PF13419">
    <property type="entry name" value="HAD_2"/>
    <property type="match status" value="1"/>
</dbReference>
<dbReference type="InterPro" id="IPR023214">
    <property type="entry name" value="HAD_sf"/>
</dbReference>
<dbReference type="Proteomes" id="UP000028042">
    <property type="component" value="Unassembled WGS sequence"/>
</dbReference>
<evidence type="ECO:0000256" key="1">
    <source>
        <dbReference type="ARBA" id="ARBA00023002"/>
    </source>
</evidence>
<dbReference type="InterPro" id="IPR036291">
    <property type="entry name" value="NAD(P)-bd_dom_sf"/>
</dbReference>
<dbReference type="Pfam" id="PF01232">
    <property type="entry name" value="Mannitol_dh"/>
    <property type="match status" value="1"/>
</dbReference>
<dbReference type="PANTHER" id="PTHR18901">
    <property type="entry name" value="2-DEOXYGLUCOSE-6-PHOSPHATE PHOSPHATASE 2"/>
    <property type="match status" value="1"/>
</dbReference>
<dbReference type="SUPFAM" id="SSF51735">
    <property type="entry name" value="NAD(P)-binding Rossmann-fold domains"/>
    <property type="match status" value="1"/>
</dbReference>
<dbReference type="GO" id="GO:0016787">
    <property type="term" value="F:hydrolase activity"/>
    <property type="evidence" value="ECO:0007669"/>
    <property type="project" value="UniProtKB-KW"/>
</dbReference>
<dbReference type="NCBIfam" id="TIGR01509">
    <property type="entry name" value="HAD-SF-IA-v3"/>
    <property type="match status" value="1"/>
</dbReference>
<dbReference type="InterPro" id="IPR013118">
    <property type="entry name" value="Mannitol_DH_C"/>
</dbReference>
<dbReference type="PRINTS" id="PR00413">
    <property type="entry name" value="HADHALOGNASE"/>
</dbReference>
<dbReference type="RefSeq" id="WP_004455191.1">
    <property type="nucleotide sequence ID" value="NZ_ANZB01000001.1"/>
</dbReference>
<gene>
    <name evidence="5" type="ORF">CLPA_c05090</name>
    <name evidence="6" type="ORF">CP6013_02639</name>
</gene>
<dbReference type="Gene3D" id="1.10.1040.10">
    <property type="entry name" value="N-(1-d-carboxylethyl)-l-norvaline Dehydrogenase, domain 2"/>
    <property type="match status" value="1"/>
</dbReference>
<dbReference type="eggNOG" id="COG0637">
    <property type="taxonomic scope" value="Bacteria"/>
</dbReference>
<dbReference type="SUPFAM" id="SSF48179">
    <property type="entry name" value="6-phosphogluconate dehydrogenase C-terminal domain-like"/>
    <property type="match status" value="1"/>
</dbReference>
<dbReference type="SFLD" id="SFLDG01129">
    <property type="entry name" value="C1.5:_HAD__Beta-PGM__Phosphata"/>
    <property type="match status" value="1"/>
</dbReference>
<dbReference type="eggNOG" id="COG0246">
    <property type="taxonomic scope" value="Bacteria"/>
</dbReference>
<reference evidence="5 8" key="1">
    <citation type="journal article" date="2015" name="Genome Announc.">
        <title>Complete Genome Sequence of the Nitrogen-Fixing and Solvent-Producing Clostridium pasteurianum DSM 525.</title>
        <authorList>
            <person name="Poehlein A."/>
            <person name="Grosse-Honebrink A."/>
            <person name="Zhang Y."/>
            <person name="Minton N.P."/>
            <person name="Daniel R."/>
        </authorList>
    </citation>
    <scope>NUCLEOTIDE SEQUENCE [LARGE SCALE GENOMIC DNA]</scope>
    <source>
        <strain evidence="5">DSM 525</strain>
        <strain evidence="8">DSM 525 / ATCC 6013</strain>
    </source>
</reference>
<dbReference type="PANTHER" id="PTHR18901:SF38">
    <property type="entry name" value="PSEUDOURIDINE-5'-PHOSPHATASE"/>
    <property type="match status" value="1"/>
</dbReference>
<evidence type="ECO:0000259" key="3">
    <source>
        <dbReference type="Pfam" id="PF01232"/>
    </source>
</evidence>
<dbReference type="InterPro" id="IPR006439">
    <property type="entry name" value="HAD-SF_hydro_IA"/>
</dbReference>
<evidence type="ECO:0000313" key="6">
    <source>
        <dbReference type="EMBL" id="KRU13391.1"/>
    </source>
</evidence>
<sequence length="730" mass="82409">MIFENKKVNAAIFDMDGTMFDTERLRMKMLKDASKMLYGESIDDQILIDSLGLSAKSSEALAKERYGKDYPYKEIRKKADELELQYVRKNGVPIKEGLIDVLERLKRNGVLLAVATSSRRVITEEYLMRANIIGYFDIIVCGDEVEKGKPNPEIFLKAAGELNCEPSNCLIFEDSQNGLLAAADSASMPIFIKDMKEPKEEIKARAFKAYDNMLEFLEDLIKYTAKMPTPPKLNEHFPKRLNHMKVGIHGFGAIGGGYLTQIFSHWDGYTRPAEIIGATRNSNLIELINAFGKFNVHYESLAFDQTITNVRLINTSDEEAMKKMYSQSEIIGLSLPEGAIKKEADIIAKGLIERYNNNGKYITILVILNKIGGGLYVKDNVEKSLKKFIGEEKAKEIIEKALFTETVVNRMVSKIKEQTILKQVKMNLKTVEGNILKKDIDISSILGIPSNENMDRNRNKKAADVNTSDSLISNISKKLYNVSEIAHELSKLNITVFNSEADMLLYASKGSLILERMRQIKTVDNIAEMQDVKNKLSNGTHAIIAWYSSLLGYKTIGQGMGDEQVISLVKKVMSKEIKPAIVKNNKELTEYVDSFIAKFIKRCRYSFKDPCVRVGRDPLRKLKSGERVMGTIDLAHKNGVSTPMLEFGVAAGLLYSILAVNPKDKECEVIRKVYEKEKSIKAVLTYEGNYNGKPYKCLDEEKDKDLIKRIERQFEVLAGSIERKDLLMTS</sequence>
<comment type="catalytic activity">
    <reaction evidence="2">
        <text>D-mannitol 1-phosphate + NAD(+) = beta-D-fructose 6-phosphate + NADH + H(+)</text>
        <dbReference type="Rhea" id="RHEA:19661"/>
        <dbReference type="ChEBI" id="CHEBI:15378"/>
        <dbReference type="ChEBI" id="CHEBI:57540"/>
        <dbReference type="ChEBI" id="CHEBI:57634"/>
        <dbReference type="ChEBI" id="CHEBI:57945"/>
        <dbReference type="ChEBI" id="CHEBI:61381"/>
        <dbReference type="EC" id="1.1.1.17"/>
    </reaction>
</comment>
<dbReference type="InterPro" id="IPR036412">
    <property type="entry name" value="HAD-like_sf"/>
</dbReference>
<dbReference type="GO" id="GO:0008926">
    <property type="term" value="F:mannitol-1-phosphate 5-dehydrogenase activity"/>
    <property type="evidence" value="ECO:0007669"/>
    <property type="project" value="UniProtKB-EC"/>
</dbReference>
<evidence type="ECO:0000256" key="2">
    <source>
        <dbReference type="ARBA" id="ARBA00048615"/>
    </source>
</evidence>
<evidence type="ECO:0000259" key="4">
    <source>
        <dbReference type="Pfam" id="PF08125"/>
    </source>
</evidence>
<keyword evidence="8" id="KW-1185">Reference proteome</keyword>
<dbReference type="Gene3D" id="3.40.50.1000">
    <property type="entry name" value="HAD superfamily/HAD-like"/>
    <property type="match status" value="1"/>
</dbReference>
<dbReference type="PATRIC" id="fig|1262449.3.peg.403"/>
<dbReference type="InterPro" id="IPR023198">
    <property type="entry name" value="PGP-like_dom2"/>
</dbReference>
<dbReference type="InterPro" id="IPR013328">
    <property type="entry name" value="6PGD_dom2"/>
</dbReference>
<reference evidence="6 7" key="3">
    <citation type="journal article" name="Genome Announc.">
        <title>Improved Draft Genome Sequence of Clostridium pasteurianum Strain ATCC 6013 (DSM 525) Using a Hybrid Next-Generation Sequencing Approach.</title>
        <authorList>
            <person name="Pyne M.E."/>
            <person name="Utturkar S."/>
            <person name="Brown S.D."/>
            <person name="Moo-Young M."/>
            <person name="Chung D.A."/>
            <person name="Chou C.P."/>
        </authorList>
    </citation>
    <scope>NUCLEOTIDE SEQUENCE [LARGE SCALE GENOMIC DNA]</scope>
    <source>
        <strain evidence="6 7">ATCC 6013</strain>
    </source>
</reference>
<dbReference type="EMBL" id="JPGY02000001">
    <property type="protein sequence ID" value="KRU13391.1"/>
    <property type="molecule type" value="Genomic_DNA"/>
</dbReference>
<dbReference type="KEGG" id="cpat:CLPA_c05090"/>
<dbReference type="KEGG" id="cpae:CPAST_c05090"/>
<dbReference type="AlphaFoldDB" id="A0A0H3IZY1"/>
<protein>
    <submittedName>
        <fullName evidence="6">HAD-superfamily hydrolase, subfamily IA, variant 3</fullName>
    </submittedName>
    <submittedName>
        <fullName evidence="5">Haloacid dehalogenase superfamily, subfamily IA</fullName>
    </submittedName>
</protein>
<dbReference type="SUPFAM" id="SSF56784">
    <property type="entry name" value="HAD-like"/>
    <property type="match status" value="1"/>
</dbReference>
<dbReference type="InterPro" id="IPR041492">
    <property type="entry name" value="HAD_2"/>
</dbReference>
<reference evidence="6" key="2">
    <citation type="submission" date="2015-10" db="EMBL/GenBank/DDBJ databases">
        <title>Improved Draft Genome Sequence of Clostridium pasteurianum Strain ATCC 6013 (DSM 525) Using a Hybrid Next-Generation Sequencing Approach.</title>
        <authorList>
            <person name="Pyne M.E."/>
            <person name="Utturkar S.M."/>
            <person name="Brown S.D."/>
            <person name="Moo-Young M."/>
            <person name="Chung D.A."/>
            <person name="Chou P.C."/>
        </authorList>
    </citation>
    <scope>NUCLEOTIDE SEQUENCE</scope>
    <source>
        <strain evidence="6">ATCC 6013</strain>
    </source>
</reference>
<dbReference type="GeneID" id="93072738"/>
<dbReference type="Gene3D" id="3.40.50.720">
    <property type="entry name" value="NAD(P)-binding Rossmann-like Domain"/>
    <property type="match status" value="1"/>
</dbReference>
<dbReference type="Gene3D" id="1.10.150.240">
    <property type="entry name" value="Putative phosphatase, domain 2"/>
    <property type="match status" value="1"/>
</dbReference>
<dbReference type="Proteomes" id="UP000030905">
    <property type="component" value="Chromosome"/>
</dbReference>
<keyword evidence="1" id="KW-0560">Oxidoreductase</keyword>
<dbReference type="NCBIfam" id="NF046057">
    <property type="entry name" value="bifunc_MtlD"/>
    <property type="match status" value="1"/>
</dbReference>
<proteinExistence type="predicted"/>
<feature type="domain" description="Mannitol dehydrogenase N-terminal" evidence="3">
    <location>
        <begin position="250"/>
        <end position="417"/>
    </location>
</feature>
<keyword evidence="6" id="KW-0378">Hydrolase</keyword>
<feature type="domain" description="Mannitol dehydrogenase C-terminal" evidence="4">
    <location>
        <begin position="533"/>
        <end position="691"/>
    </location>
</feature>
<dbReference type="SFLD" id="SFLDS00003">
    <property type="entry name" value="Haloacid_Dehalogenase"/>
    <property type="match status" value="1"/>
</dbReference>
<name>A0A0H3IZY1_CLOPA</name>
<organism evidence="5 8">
    <name type="scientific">Clostridium pasteurianum DSM 525 = ATCC 6013</name>
    <dbReference type="NCBI Taxonomy" id="1262449"/>
    <lineage>
        <taxon>Bacteria</taxon>
        <taxon>Bacillati</taxon>
        <taxon>Bacillota</taxon>
        <taxon>Clostridia</taxon>
        <taxon>Eubacteriales</taxon>
        <taxon>Clostridiaceae</taxon>
        <taxon>Clostridium</taxon>
    </lineage>
</organism>
<evidence type="ECO:0000313" key="8">
    <source>
        <dbReference type="Proteomes" id="UP000030905"/>
    </source>
</evidence>
<dbReference type="EMBL" id="CP009268">
    <property type="protein sequence ID" value="AJA50597.1"/>
    <property type="molecule type" value="Genomic_DNA"/>
</dbReference>